<evidence type="ECO:0000313" key="3">
    <source>
        <dbReference type="EMBL" id="VAX42098.1"/>
    </source>
</evidence>
<dbReference type="Gene3D" id="3.40.50.1820">
    <property type="entry name" value="alpha/beta hydrolase"/>
    <property type="match status" value="1"/>
</dbReference>
<dbReference type="EMBL" id="UOGL01000622">
    <property type="protein sequence ID" value="VAX42098.1"/>
    <property type="molecule type" value="Genomic_DNA"/>
</dbReference>
<feature type="compositionally biased region" description="Polar residues" evidence="1">
    <location>
        <begin position="120"/>
        <end position="129"/>
    </location>
</feature>
<feature type="region of interest" description="Disordered" evidence="1">
    <location>
        <begin position="107"/>
        <end position="131"/>
    </location>
</feature>
<evidence type="ECO:0000256" key="1">
    <source>
        <dbReference type="SAM" id="MobiDB-lite"/>
    </source>
</evidence>
<dbReference type="Pfam" id="PF00561">
    <property type="entry name" value="Abhydrolase_1"/>
    <property type="match status" value="1"/>
</dbReference>
<feature type="domain" description="AB hydrolase-1" evidence="2">
    <location>
        <begin position="68"/>
        <end position="185"/>
    </location>
</feature>
<dbReference type="SUPFAM" id="SSF53474">
    <property type="entry name" value="alpha/beta-Hydrolases"/>
    <property type="match status" value="1"/>
</dbReference>
<sequence>MLLFQKQKRSLFFLLITALLIATSTNVNAQEGTKKRLVKTVKEMSVTTDDGWQIAMTYYQSNVGKEAPVVILLHGKNGNRLIWNVSFAKELHRQGYAVVTVDLRKHGESTPRNGRKSSTRKNGNSSNNFGKIKKSDYKKMVLFDLEAVKKFLRQEHEEQRLNLKKIGIVGADMSTVIALNFAARDWLKKPYDDAPTLATRTPRGQDVRAIVLLSPLRSIPGLSSRKSVSLLRKPFFEIAFLTCVGEKDTESYKDALKIQKQLNYSSKNKGRIYQKIYSGRKFRGTDLLGDKLAIDKKFKPQTLMLAFFNKHLKNLGPPWSSRKNKINN</sequence>
<proteinExistence type="predicted"/>
<protein>
    <recommendedName>
        <fullName evidence="2">AB hydrolase-1 domain-containing protein</fullName>
    </recommendedName>
</protein>
<organism evidence="3">
    <name type="scientific">hydrothermal vent metagenome</name>
    <dbReference type="NCBI Taxonomy" id="652676"/>
    <lineage>
        <taxon>unclassified sequences</taxon>
        <taxon>metagenomes</taxon>
        <taxon>ecological metagenomes</taxon>
    </lineage>
</organism>
<accession>A0A3B1E025</accession>
<gene>
    <name evidence="3" type="ORF">MNBD_PLANCTO02-1315</name>
</gene>
<dbReference type="InterPro" id="IPR029058">
    <property type="entry name" value="AB_hydrolase_fold"/>
</dbReference>
<evidence type="ECO:0000259" key="2">
    <source>
        <dbReference type="Pfam" id="PF00561"/>
    </source>
</evidence>
<name>A0A3B1E025_9ZZZZ</name>
<reference evidence="3" key="1">
    <citation type="submission" date="2018-06" db="EMBL/GenBank/DDBJ databases">
        <authorList>
            <person name="Zhirakovskaya E."/>
        </authorList>
    </citation>
    <scope>NUCLEOTIDE SEQUENCE</scope>
</reference>
<dbReference type="InterPro" id="IPR000073">
    <property type="entry name" value="AB_hydrolase_1"/>
</dbReference>
<dbReference type="AlphaFoldDB" id="A0A3B1E025"/>